<dbReference type="RefSeq" id="WP_147893194.1">
    <property type="nucleotide sequence ID" value="NZ_BAAANR010000001.1"/>
</dbReference>
<dbReference type="PANTHER" id="PTHR43540">
    <property type="entry name" value="PEROXYUREIDOACRYLATE/UREIDOACRYLATE AMIDOHYDROLASE-RELATED"/>
    <property type="match status" value="1"/>
</dbReference>
<dbReference type="SUPFAM" id="SSF52499">
    <property type="entry name" value="Isochorismatase-like hydrolases"/>
    <property type="match status" value="1"/>
</dbReference>
<reference evidence="3 4" key="1">
    <citation type="submission" date="2019-08" db="EMBL/GenBank/DDBJ databases">
        <authorList>
            <person name="Dong K."/>
        </authorList>
    </citation>
    <scope>NUCLEOTIDE SEQUENCE [LARGE SCALE GENOMIC DNA]</scope>
    <source>
        <strain evidence="3 4">JCM14558</strain>
    </source>
</reference>
<dbReference type="PANTHER" id="PTHR43540:SF1">
    <property type="entry name" value="ISOCHORISMATASE HYDROLASE"/>
    <property type="match status" value="1"/>
</dbReference>
<dbReference type="InterPro" id="IPR050272">
    <property type="entry name" value="Isochorismatase-like_hydrls"/>
</dbReference>
<evidence type="ECO:0000313" key="4">
    <source>
        <dbReference type="Proteomes" id="UP000321034"/>
    </source>
</evidence>
<gene>
    <name evidence="3" type="ORF">FVP77_03035</name>
</gene>
<proteinExistence type="predicted"/>
<dbReference type="InterPro" id="IPR036380">
    <property type="entry name" value="Isochorismatase-like_sf"/>
</dbReference>
<dbReference type="Pfam" id="PF00857">
    <property type="entry name" value="Isochorismatase"/>
    <property type="match status" value="1"/>
</dbReference>
<evidence type="ECO:0000256" key="1">
    <source>
        <dbReference type="ARBA" id="ARBA00022801"/>
    </source>
</evidence>
<protein>
    <submittedName>
        <fullName evidence="3">Isochorismatase family protein</fullName>
    </submittedName>
</protein>
<name>A0A5C8I0J9_9MICO</name>
<organism evidence="3 4">
    <name type="scientific">Microbacterium hatanonis</name>
    <dbReference type="NCBI Taxonomy" id="404366"/>
    <lineage>
        <taxon>Bacteria</taxon>
        <taxon>Bacillati</taxon>
        <taxon>Actinomycetota</taxon>
        <taxon>Actinomycetes</taxon>
        <taxon>Micrococcales</taxon>
        <taxon>Microbacteriaceae</taxon>
        <taxon>Microbacterium</taxon>
    </lineage>
</organism>
<sequence>MVEHPARSLLTDLADDFAAAGLAGRLTLGARPALVVVDPARAYTEPDSALYAGVEDAVEQMKVLLAAARAAAIPVYFTRVLFEHPGDGGRFADKVPAAASFRAGDPLALPIEGLEHRDGEVVITKQYPSAFFGTALASSLARQAVDTVLIAGLSTSGCVRATALDALQSGFVPVVVREAVGDRHPEPHESNLRDIQAKIGEVRSIDEMLAYLAGGDR</sequence>
<evidence type="ECO:0000313" key="3">
    <source>
        <dbReference type="EMBL" id="TXK12467.1"/>
    </source>
</evidence>
<evidence type="ECO:0000259" key="2">
    <source>
        <dbReference type="Pfam" id="PF00857"/>
    </source>
</evidence>
<keyword evidence="1" id="KW-0378">Hydrolase</keyword>
<dbReference type="EMBL" id="VRSV01000001">
    <property type="protein sequence ID" value="TXK12467.1"/>
    <property type="molecule type" value="Genomic_DNA"/>
</dbReference>
<dbReference type="OrthoDB" id="4832958at2"/>
<dbReference type="InterPro" id="IPR000868">
    <property type="entry name" value="Isochorismatase-like_dom"/>
</dbReference>
<dbReference type="Proteomes" id="UP000321034">
    <property type="component" value="Unassembled WGS sequence"/>
</dbReference>
<feature type="domain" description="Isochorismatase-like" evidence="2">
    <location>
        <begin position="33"/>
        <end position="206"/>
    </location>
</feature>
<accession>A0A5C8I0J9</accession>
<dbReference type="AlphaFoldDB" id="A0A5C8I0J9"/>
<dbReference type="GO" id="GO:0016787">
    <property type="term" value="F:hydrolase activity"/>
    <property type="evidence" value="ECO:0007669"/>
    <property type="project" value="UniProtKB-KW"/>
</dbReference>
<comment type="caution">
    <text evidence="3">The sequence shown here is derived from an EMBL/GenBank/DDBJ whole genome shotgun (WGS) entry which is preliminary data.</text>
</comment>
<keyword evidence="4" id="KW-1185">Reference proteome</keyword>
<dbReference type="Gene3D" id="3.40.50.850">
    <property type="entry name" value="Isochorismatase-like"/>
    <property type="match status" value="1"/>
</dbReference>